<keyword evidence="2" id="KW-0378">Hydrolase</keyword>
<evidence type="ECO:0000313" key="3">
    <source>
        <dbReference type="Proteomes" id="UP001589789"/>
    </source>
</evidence>
<dbReference type="SUPFAM" id="SSF53474">
    <property type="entry name" value="alpha/beta-Hydrolases"/>
    <property type="match status" value="1"/>
</dbReference>
<gene>
    <name evidence="2" type="ORF">ACFFIC_20635</name>
</gene>
<dbReference type="Gene3D" id="3.40.50.1820">
    <property type="entry name" value="alpha/beta hydrolase"/>
    <property type="match status" value="1"/>
</dbReference>
<dbReference type="InterPro" id="IPR029058">
    <property type="entry name" value="AB_hydrolase_fold"/>
</dbReference>
<organism evidence="2 3">
    <name type="scientific">Muricoccus vinaceus</name>
    <dbReference type="NCBI Taxonomy" id="424704"/>
    <lineage>
        <taxon>Bacteria</taxon>
        <taxon>Pseudomonadati</taxon>
        <taxon>Pseudomonadota</taxon>
        <taxon>Alphaproteobacteria</taxon>
        <taxon>Acetobacterales</taxon>
        <taxon>Roseomonadaceae</taxon>
        <taxon>Muricoccus</taxon>
    </lineage>
</organism>
<evidence type="ECO:0000259" key="1">
    <source>
        <dbReference type="Pfam" id="PF00561"/>
    </source>
</evidence>
<reference evidence="2 3" key="1">
    <citation type="submission" date="2024-09" db="EMBL/GenBank/DDBJ databases">
        <authorList>
            <person name="Sun Q."/>
            <person name="Mori K."/>
        </authorList>
    </citation>
    <scope>NUCLEOTIDE SEQUENCE [LARGE SCALE GENOMIC DNA]</scope>
    <source>
        <strain evidence="2 3">CCM 7468</strain>
    </source>
</reference>
<dbReference type="InterPro" id="IPR050471">
    <property type="entry name" value="AB_hydrolase"/>
</dbReference>
<proteinExistence type="predicted"/>
<protein>
    <submittedName>
        <fullName evidence="2">Alpha/beta fold hydrolase</fullName>
    </submittedName>
</protein>
<accession>A0ABV6IWD9</accession>
<dbReference type="PRINTS" id="PR00111">
    <property type="entry name" value="ABHYDROLASE"/>
</dbReference>
<dbReference type="RefSeq" id="WP_377053855.1">
    <property type="nucleotide sequence ID" value="NZ_JBHLVZ010000072.1"/>
</dbReference>
<evidence type="ECO:0000313" key="2">
    <source>
        <dbReference type="EMBL" id="MFC0387931.1"/>
    </source>
</evidence>
<sequence>MDKPERRAMASNSTFIEIDGTAIELRKVAGVGTPILLLHEALGSVSLWGTFPERLAAASGYPVIAWSRQGFGRSDPLPERPGVDFLDRAADQTLAFMARLGIDRVHLHGHSDGTAIALLVAARAPDQVRSLVLEAPHVSVEIGTLKAIEQMRDRFASGDLRERLARHHDDPDTVFENWVGIWLDPRFRDWSIETRLRQVRTPTLLIHGRDDVYFSIDQLDRITAVIPSANAVVLPECGHSPFRDQPILVAEISGKYVKTADVDDARAHGQ</sequence>
<dbReference type="PANTHER" id="PTHR43433">
    <property type="entry name" value="HYDROLASE, ALPHA/BETA FOLD FAMILY PROTEIN"/>
    <property type="match status" value="1"/>
</dbReference>
<name>A0ABV6IWD9_9PROT</name>
<dbReference type="Pfam" id="PF00561">
    <property type="entry name" value="Abhydrolase_1"/>
    <property type="match status" value="1"/>
</dbReference>
<dbReference type="InterPro" id="IPR000073">
    <property type="entry name" value="AB_hydrolase_1"/>
</dbReference>
<dbReference type="EMBL" id="JBHLVZ010000072">
    <property type="protein sequence ID" value="MFC0387931.1"/>
    <property type="molecule type" value="Genomic_DNA"/>
</dbReference>
<comment type="caution">
    <text evidence="2">The sequence shown here is derived from an EMBL/GenBank/DDBJ whole genome shotgun (WGS) entry which is preliminary data.</text>
</comment>
<dbReference type="Proteomes" id="UP001589789">
    <property type="component" value="Unassembled WGS sequence"/>
</dbReference>
<keyword evidence="3" id="KW-1185">Reference proteome</keyword>
<dbReference type="GO" id="GO:0016787">
    <property type="term" value="F:hydrolase activity"/>
    <property type="evidence" value="ECO:0007669"/>
    <property type="project" value="UniProtKB-KW"/>
</dbReference>
<feature type="domain" description="AB hydrolase-1" evidence="1">
    <location>
        <begin position="34"/>
        <end position="166"/>
    </location>
</feature>
<dbReference type="PANTHER" id="PTHR43433:SF5">
    <property type="entry name" value="AB HYDROLASE-1 DOMAIN-CONTAINING PROTEIN"/>
    <property type="match status" value="1"/>
</dbReference>